<reference evidence="12 13" key="2">
    <citation type="journal article" date="2011" name="Stand. Genomic Sci.">
        <title>Complete genome sequence of Tsukamurella paurometabola type strain (no. 33).</title>
        <authorList>
            <person name="Munk A.C."/>
            <person name="Lapidus A."/>
            <person name="Lucas S."/>
            <person name="Nolan M."/>
            <person name="Tice H."/>
            <person name="Cheng J.F."/>
            <person name="Del Rio T.G."/>
            <person name="Goodwin L."/>
            <person name="Pitluck S."/>
            <person name="Liolios K."/>
            <person name="Huntemann M."/>
            <person name="Ivanova N."/>
            <person name="Mavromatis K."/>
            <person name="Mikhailova N."/>
            <person name="Pati A."/>
            <person name="Chen A."/>
            <person name="Palaniappan K."/>
            <person name="Tapia R."/>
            <person name="Han C."/>
            <person name="Land M."/>
            <person name="Hauser L."/>
            <person name="Chang Y.J."/>
            <person name="Jeffries C.D."/>
            <person name="Brettin T."/>
            <person name="Yasawong M."/>
            <person name="Brambilla E.M."/>
            <person name="Rohde M."/>
            <person name="Sikorski J."/>
            <person name="Goker M."/>
            <person name="Detter J.C."/>
            <person name="Woyke T."/>
            <person name="Bristow J."/>
            <person name="Eisen J.A."/>
            <person name="Markowitz V."/>
            <person name="Hugenholtz P."/>
            <person name="Kyrpides N.C."/>
            <person name="Klenk H.P."/>
        </authorList>
    </citation>
    <scope>NUCLEOTIDE SEQUENCE [LARGE SCALE GENOMIC DNA]</scope>
    <source>
        <strain evidence="13">ATCC 8368 / DSM 20162 / CCUG 35730 / CIP 100753 / JCM 10117 / KCTC 9821 / NBRC 16120 / NCIMB 702349 / NCTC 13040</strain>
    </source>
</reference>
<feature type="transmembrane region" description="Helical" evidence="9">
    <location>
        <begin position="93"/>
        <end position="113"/>
    </location>
</feature>
<proteinExistence type="inferred from homology"/>
<feature type="active site" evidence="9">
    <location>
        <position position="145"/>
    </location>
</feature>
<name>D5USF8_TSUPD</name>
<keyword evidence="7 9" id="KW-1133">Transmembrane helix</keyword>
<dbReference type="PANTHER" id="PTHR33695:SF1">
    <property type="entry name" value="LIPOPROTEIN SIGNAL PEPTIDASE"/>
    <property type="match status" value="1"/>
</dbReference>
<dbReference type="HAMAP" id="MF_00161">
    <property type="entry name" value="LspA"/>
    <property type="match status" value="1"/>
</dbReference>
<comment type="catalytic activity">
    <reaction evidence="9 10">
        <text>Release of signal peptides from bacterial membrane prolipoproteins. Hydrolyzes -Xaa-Yaa-Zaa-|-(S,diacylglyceryl)Cys-, in which Xaa is hydrophobic (preferably Leu), and Yaa (Ala or Ser) and Zaa (Gly or Ala) have small, neutral side chains.</text>
        <dbReference type="EC" id="3.4.23.36"/>
    </reaction>
</comment>
<dbReference type="RefSeq" id="WP_013127246.1">
    <property type="nucleotide sequence ID" value="NC_014158.1"/>
</dbReference>
<dbReference type="HOGENOM" id="CLU_083252_2_2_11"/>
<dbReference type="eggNOG" id="COG0597">
    <property type="taxonomic scope" value="Bacteria"/>
</dbReference>
<dbReference type="GO" id="GO:0006508">
    <property type="term" value="P:proteolysis"/>
    <property type="evidence" value="ECO:0007669"/>
    <property type="project" value="UniProtKB-KW"/>
</dbReference>
<dbReference type="PRINTS" id="PR00781">
    <property type="entry name" value="LIPOSIGPTASE"/>
</dbReference>
<keyword evidence="4 9" id="KW-0812">Transmembrane</keyword>
<accession>D5USF8</accession>
<dbReference type="PANTHER" id="PTHR33695">
    <property type="entry name" value="LIPOPROTEIN SIGNAL PEPTIDASE"/>
    <property type="match status" value="1"/>
</dbReference>
<keyword evidence="6 9" id="KW-0378">Hydrolase</keyword>
<keyword evidence="12" id="KW-0449">Lipoprotein</keyword>
<protein>
    <recommendedName>
        <fullName evidence="9">Lipoprotein signal peptidase</fullName>
        <ecNumber evidence="9">3.4.23.36</ecNumber>
    </recommendedName>
    <alternativeName>
        <fullName evidence="9">Prolipoprotein signal peptidase</fullName>
    </alternativeName>
    <alternativeName>
        <fullName evidence="9">Signal peptidase II</fullName>
        <shortName evidence="9">SPase II</shortName>
    </alternativeName>
</protein>
<evidence type="ECO:0000256" key="6">
    <source>
        <dbReference type="ARBA" id="ARBA00022801"/>
    </source>
</evidence>
<keyword evidence="2 9" id="KW-1003">Cell membrane</keyword>
<evidence type="ECO:0000256" key="11">
    <source>
        <dbReference type="RuleBase" id="RU004181"/>
    </source>
</evidence>
<dbReference type="GO" id="GO:0005886">
    <property type="term" value="C:plasma membrane"/>
    <property type="evidence" value="ECO:0007669"/>
    <property type="project" value="UniProtKB-SubCell"/>
</dbReference>
<dbReference type="EMBL" id="CP001966">
    <property type="protein sequence ID" value="ADG79229.1"/>
    <property type="molecule type" value="Genomic_DNA"/>
</dbReference>
<keyword evidence="3 9" id="KW-0645">Protease</keyword>
<feature type="transmembrane region" description="Helical" evidence="9">
    <location>
        <begin position="63"/>
        <end position="87"/>
    </location>
</feature>
<dbReference type="GO" id="GO:0004190">
    <property type="term" value="F:aspartic-type endopeptidase activity"/>
    <property type="evidence" value="ECO:0007669"/>
    <property type="project" value="UniProtKB-UniRule"/>
</dbReference>
<comment type="subcellular location">
    <subcellularLocation>
        <location evidence="9">Cell membrane</location>
        <topology evidence="9">Multi-pass membrane protein</topology>
    </subcellularLocation>
</comment>
<evidence type="ECO:0000256" key="2">
    <source>
        <dbReference type="ARBA" id="ARBA00022475"/>
    </source>
</evidence>
<evidence type="ECO:0000313" key="13">
    <source>
        <dbReference type="Proteomes" id="UP000001213"/>
    </source>
</evidence>
<organism evidence="12 13">
    <name type="scientific">Tsukamurella paurometabola (strain ATCC 8368 / DSM 20162 / CCUG 35730 / CIP 100753 / JCM 10117 / KCTC 9821 / NBRC 16120 / NCIMB 702349 / NCTC 13040)</name>
    <name type="common">Corynebacterium paurometabolum</name>
    <dbReference type="NCBI Taxonomy" id="521096"/>
    <lineage>
        <taxon>Bacteria</taxon>
        <taxon>Bacillati</taxon>
        <taxon>Actinomycetota</taxon>
        <taxon>Actinomycetes</taxon>
        <taxon>Mycobacteriales</taxon>
        <taxon>Tsukamurellaceae</taxon>
        <taxon>Tsukamurella</taxon>
    </lineage>
</organism>
<dbReference type="InterPro" id="IPR001872">
    <property type="entry name" value="Peptidase_A8"/>
</dbReference>
<reference evidence="13" key="1">
    <citation type="submission" date="2010-03" db="EMBL/GenBank/DDBJ databases">
        <title>The complete chromosome of Tsukamurella paurometabola DSM 20162.</title>
        <authorList>
            <consortium name="US DOE Joint Genome Institute (JGI-PGF)"/>
            <person name="Lucas S."/>
            <person name="Copeland A."/>
            <person name="Lapidus A."/>
            <person name="Glavina del Rio T."/>
            <person name="Dalin E."/>
            <person name="Tice H."/>
            <person name="Bruce D."/>
            <person name="Goodwin L."/>
            <person name="Pitluck S."/>
            <person name="Kyrpides N."/>
            <person name="Mavromatis K."/>
            <person name="Ivanova N."/>
            <person name="Mikhailova N."/>
            <person name="Munk A.C."/>
            <person name="Brettin T."/>
            <person name="Detter J.C."/>
            <person name="Tapia R."/>
            <person name="Han C."/>
            <person name="Larimer F."/>
            <person name="Land M."/>
            <person name="Hauser L."/>
            <person name="Markowitz V."/>
            <person name="Cheng J.-F."/>
            <person name="Hugenholtz P."/>
            <person name="Woyke T."/>
            <person name="Wu D."/>
            <person name="Jando M."/>
            <person name="Brambilla E."/>
            <person name="Klenk H.-P."/>
            <person name="Eisen J.A."/>
        </authorList>
    </citation>
    <scope>NUCLEOTIDE SEQUENCE [LARGE SCALE GENOMIC DNA]</scope>
    <source>
        <strain evidence="13">ATCC 8368 / DSM 20162 / CCUG 35730 / CIP 100753 / JCM 10117 / KCTC 9821 / NBRC 16120 / NCIMB 702349 / NCTC 13040</strain>
    </source>
</reference>
<comment type="pathway">
    <text evidence="9">Protein modification; lipoprotein biosynthesis (signal peptide cleavage).</text>
</comment>
<evidence type="ECO:0000256" key="8">
    <source>
        <dbReference type="ARBA" id="ARBA00023136"/>
    </source>
</evidence>
<dbReference type="Proteomes" id="UP000001213">
    <property type="component" value="Chromosome"/>
</dbReference>
<keyword evidence="13" id="KW-1185">Reference proteome</keyword>
<evidence type="ECO:0000256" key="3">
    <source>
        <dbReference type="ARBA" id="ARBA00022670"/>
    </source>
</evidence>
<gene>
    <name evidence="9" type="primary">lspA</name>
    <name evidence="12" type="ordered locus">Tpau_2628</name>
</gene>
<comment type="similarity">
    <text evidence="1 9 11">Belongs to the peptidase A8 family.</text>
</comment>
<comment type="caution">
    <text evidence="9">Lacks conserved residue(s) required for the propagation of feature annotation.</text>
</comment>
<evidence type="ECO:0000256" key="9">
    <source>
        <dbReference type="HAMAP-Rule" id="MF_00161"/>
    </source>
</evidence>
<dbReference type="AlphaFoldDB" id="D5USF8"/>
<dbReference type="EC" id="3.4.23.36" evidence="9"/>
<evidence type="ECO:0000256" key="5">
    <source>
        <dbReference type="ARBA" id="ARBA00022750"/>
    </source>
</evidence>
<dbReference type="KEGG" id="tpr:Tpau_2628"/>
<keyword evidence="5 9" id="KW-0064">Aspartyl protease</keyword>
<dbReference type="STRING" id="521096.Tpau_2628"/>
<keyword evidence="8 9" id="KW-0472">Membrane</keyword>
<evidence type="ECO:0000256" key="4">
    <source>
        <dbReference type="ARBA" id="ARBA00022692"/>
    </source>
</evidence>
<dbReference type="UniPathway" id="UPA00665"/>
<evidence type="ECO:0000313" key="12">
    <source>
        <dbReference type="EMBL" id="ADG79229.1"/>
    </source>
</evidence>
<feature type="transmembrane region" description="Helical" evidence="9">
    <location>
        <begin position="17"/>
        <end position="37"/>
    </location>
</feature>
<dbReference type="Pfam" id="PF01252">
    <property type="entry name" value="Peptidase_A8"/>
    <property type="match status" value="1"/>
</dbReference>
<comment type="function">
    <text evidence="9 10">This protein specifically catalyzes the removal of signal peptides from prolipoproteins.</text>
</comment>
<sequence>MDSSPTETRSWYRDPRIVLAVIAVAAWLIDIAAKTYAVRNMEYGERIQVFGPFSLIFIKNPGAAFSMATGYTWVLTLVAVCVVVWIVRMGSKLTSIPWAVGLGLVLGGALGNLTDRIFRAPGVFRGHVIDFFSVGDWFPVFNTADCAITTGAVLLVGLTLFGKDPYEGFGQKKVTSEEAADA</sequence>
<dbReference type="PROSITE" id="PS00855">
    <property type="entry name" value="SPASE_II"/>
    <property type="match status" value="1"/>
</dbReference>
<feature type="active site" evidence="9">
    <location>
        <position position="130"/>
    </location>
</feature>
<evidence type="ECO:0000256" key="7">
    <source>
        <dbReference type="ARBA" id="ARBA00022989"/>
    </source>
</evidence>
<evidence type="ECO:0000256" key="1">
    <source>
        <dbReference type="ARBA" id="ARBA00006139"/>
    </source>
</evidence>
<evidence type="ECO:0000256" key="10">
    <source>
        <dbReference type="RuleBase" id="RU000594"/>
    </source>
</evidence>
<dbReference type="NCBIfam" id="TIGR00077">
    <property type="entry name" value="lspA"/>
    <property type="match status" value="1"/>
</dbReference>